<evidence type="ECO:0000256" key="10">
    <source>
        <dbReference type="ARBA" id="ARBA00023167"/>
    </source>
</evidence>
<dbReference type="InterPro" id="IPR045865">
    <property type="entry name" value="ACT-like_dom_sf"/>
</dbReference>
<proteinExistence type="inferred from homology"/>
<dbReference type="Pfam" id="PF03447">
    <property type="entry name" value="NAD_binding_3"/>
    <property type="match status" value="1"/>
</dbReference>
<evidence type="ECO:0000256" key="14">
    <source>
        <dbReference type="RuleBase" id="RU004171"/>
    </source>
</evidence>
<evidence type="ECO:0000256" key="5">
    <source>
        <dbReference type="ARBA" id="ARBA00013376"/>
    </source>
</evidence>
<evidence type="ECO:0000256" key="12">
    <source>
        <dbReference type="PIRSR" id="PIRSR000098-2"/>
    </source>
</evidence>
<dbReference type="SUPFAM" id="SSF51735">
    <property type="entry name" value="NAD(P)-binding Rossmann-fold domains"/>
    <property type="match status" value="1"/>
</dbReference>
<comment type="similarity">
    <text evidence="3 14">Belongs to the homoserine dehydrogenase family.</text>
</comment>
<keyword evidence="8 12" id="KW-0521">NADP</keyword>
<gene>
    <name evidence="16" type="ORF">ENV35_05025</name>
</gene>
<dbReference type="PROSITE" id="PS01042">
    <property type="entry name" value="HOMOSER_DHGENASE"/>
    <property type="match status" value="1"/>
</dbReference>
<dbReference type="UniPathway" id="UPA00051">
    <property type="reaction ID" value="UER00465"/>
</dbReference>
<evidence type="ECO:0000256" key="9">
    <source>
        <dbReference type="ARBA" id="ARBA00023002"/>
    </source>
</evidence>
<keyword evidence="6 13" id="KW-0028">Amino-acid biosynthesis</keyword>
<dbReference type="PANTHER" id="PTHR43331:SF1">
    <property type="entry name" value="HOMOSERINE DEHYDROGENASE"/>
    <property type="match status" value="1"/>
</dbReference>
<dbReference type="InterPro" id="IPR002912">
    <property type="entry name" value="ACT_dom"/>
</dbReference>
<evidence type="ECO:0000256" key="1">
    <source>
        <dbReference type="ARBA" id="ARBA00005056"/>
    </source>
</evidence>
<evidence type="ECO:0000256" key="4">
    <source>
        <dbReference type="ARBA" id="ARBA00013213"/>
    </source>
</evidence>
<evidence type="ECO:0000256" key="8">
    <source>
        <dbReference type="ARBA" id="ARBA00022857"/>
    </source>
</evidence>
<keyword evidence="7 13" id="KW-0791">Threonine biosynthesis</keyword>
<dbReference type="GO" id="GO:0050661">
    <property type="term" value="F:NADP binding"/>
    <property type="evidence" value="ECO:0007669"/>
    <property type="project" value="InterPro"/>
</dbReference>
<dbReference type="GO" id="GO:0009086">
    <property type="term" value="P:methionine biosynthetic process"/>
    <property type="evidence" value="ECO:0007669"/>
    <property type="project" value="UniProtKB-KW"/>
</dbReference>
<evidence type="ECO:0000259" key="15">
    <source>
        <dbReference type="PROSITE" id="PS51671"/>
    </source>
</evidence>
<dbReference type="CDD" id="cd04881">
    <property type="entry name" value="ACT_HSDH-Hom"/>
    <property type="match status" value="1"/>
</dbReference>
<keyword evidence="9 13" id="KW-0560">Oxidoreductase</keyword>
<feature type="active site" description="Proton donor" evidence="11">
    <location>
        <position position="200"/>
    </location>
</feature>
<dbReference type="EMBL" id="DTGA01000116">
    <property type="protein sequence ID" value="HGB31221.1"/>
    <property type="molecule type" value="Genomic_DNA"/>
</dbReference>
<evidence type="ECO:0000256" key="6">
    <source>
        <dbReference type="ARBA" id="ARBA00022605"/>
    </source>
</evidence>
<dbReference type="EC" id="1.1.1.3" evidence="4 13"/>
<dbReference type="InterPro" id="IPR016204">
    <property type="entry name" value="HDH"/>
</dbReference>
<evidence type="ECO:0000313" key="16">
    <source>
        <dbReference type="EMBL" id="HGB31221.1"/>
    </source>
</evidence>
<dbReference type="AlphaFoldDB" id="A0A7C3SNQ4"/>
<dbReference type="InterPro" id="IPR001342">
    <property type="entry name" value="HDH_cat"/>
</dbReference>
<dbReference type="Pfam" id="PF01842">
    <property type="entry name" value="ACT"/>
    <property type="match status" value="1"/>
</dbReference>
<dbReference type="GO" id="GO:0009088">
    <property type="term" value="P:threonine biosynthetic process"/>
    <property type="evidence" value="ECO:0007669"/>
    <property type="project" value="UniProtKB-UniPathway"/>
</dbReference>
<dbReference type="InterPro" id="IPR019811">
    <property type="entry name" value="HDH_CS"/>
</dbReference>
<dbReference type="InterPro" id="IPR005106">
    <property type="entry name" value="Asp/hSer_DH_NAD-bd"/>
</dbReference>
<comment type="catalytic activity">
    <reaction evidence="13">
        <text>L-homoserine + NADP(+) = L-aspartate 4-semialdehyde + NADPH + H(+)</text>
        <dbReference type="Rhea" id="RHEA:15761"/>
        <dbReference type="ChEBI" id="CHEBI:15378"/>
        <dbReference type="ChEBI" id="CHEBI:57476"/>
        <dbReference type="ChEBI" id="CHEBI:57783"/>
        <dbReference type="ChEBI" id="CHEBI:58349"/>
        <dbReference type="ChEBI" id="CHEBI:537519"/>
        <dbReference type="EC" id="1.1.1.3"/>
    </reaction>
</comment>
<dbReference type="Gene3D" id="3.30.70.260">
    <property type="match status" value="1"/>
</dbReference>
<comment type="caution">
    <text evidence="16">The sequence shown here is derived from an EMBL/GenBank/DDBJ whole genome shotgun (WGS) entry which is preliminary data.</text>
</comment>
<dbReference type="PROSITE" id="PS51671">
    <property type="entry name" value="ACT"/>
    <property type="match status" value="1"/>
</dbReference>
<feature type="binding site" evidence="12">
    <location>
        <position position="100"/>
    </location>
    <ligand>
        <name>NADPH</name>
        <dbReference type="ChEBI" id="CHEBI:57783"/>
    </ligand>
</feature>
<dbReference type="SUPFAM" id="SSF55347">
    <property type="entry name" value="Glyceraldehyde-3-phosphate dehydrogenase-like, C-terminal domain"/>
    <property type="match status" value="1"/>
</dbReference>
<comment type="pathway">
    <text evidence="2 13">Amino-acid biosynthesis; L-methionine biosynthesis via de novo pathway; L-homoserine from L-aspartate: step 3/3.</text>
</comment>
<dbReference type="Gene3D" id="3.40.50.720">
    <property type="entry name" value="NAD(P)-binding Rossmann-like Domain"/>
    <property type="match status" value="1"/>
</dbReference>
<keyword evidence="10 13" id="KW-0486">Methionine biosynthesis</keyword>
<dbReference type="InterPro" id="IPR036291">
    <property type="entry name" value="NAD(P)-bd_dom_sf"/>
</dbReference>
<evidence type="ECO:0000256" key="13">
    <source>
        <dbReference type="RuleBase" id="RU000579"/>
    </source>
</evidence>
<dbReference type="PIRSF" id="PIRSF000098">
    <property type="entry name" value="Homoser_dehydrog"/>
    <property type="match status" value="1"/>
</dbReference>
<evidence type="ECO:0000256" key="11">
    <source>
        <dbReference type="PIRSR" id="PIRSR000098-1"/>
    </source>
</evidence>
<feature type="binding site" evidence="12">
    <location>
        <position position="185"/>
    </location>
    <ligand>
        <name>L-homoserine</name>
        <dbReference type="ChEBI" id="CHEBI:57476"/>
    </ligand>
</feature>
<protein>
    <recommendedName>
        <fullName evidence="5 13">Homoserine dehydrogenase</fullName>
        <ecNumber evidence="4 13">1.1.1.3</ecNumber>
    </recommendedName>
</protein>
<evidence type="ECO:0000256" key="7">
    <source>
        <dbReference type="ARBA" id="ARBA00022697"/>
    </source>
</evidence>
<dbReference type="PANTHER" id="PTHR43331">
    <property type="entry name" value="HOMOSERINE DEHYDROGENASE"/>
    <property type="match status" value="1"/>
</dbReference>
<dbReference type="Gene3D" id="3.30.360.10">
    <property type="entry name" value="Dihydrodipicolinate Reductase, domain 2"/>
    <property type="match status" value="1"/>
</dbReference>
<dbReference type="Pfam" id="PF00742">
    <property type="entry name" value="Homoserine_dh"/>
    <property type="match status" value="1"/>
</dbReference>
<feature type="domain" description="ACT" evidence="15">
    <location>
        <begin position="345"/>
        <end position="424"/>
    </location>
</feature>
<accession>A0A7C3SNQ4</accession>
<sequence length="424" mass="47910">MKIGLLGGGQVGQALFKILYSEKETILNILREPLEIKKILVRDLNKKREIPKDLLTTNPEEIILDPEIPIIVELMGGIEPAYSYIKKALEEKKVVVTANKEVIALYGEELYKIARKNGVDILFEASVGGGIPIIKTIKEAMVIDKVKEIWAILNGTTNYILTKMEEEMKDFDESLKRAQELGYAEPDPSKDISGLDTAYKLSILSSFAYHTTIKPQHMYREGIENITLRDLLYAKELGYKIKLLAISKENNGEIETRVHPTMIPINSPLASIRGVYNAILLKTEKRGDILLYGEGAGPYPTSMALLSDILESAYTLLYSLPRYYSFAYLYPSKIKNYENFLTRYYIRIWVKDQPGVLAQIAKILGENSISISSVIQKETSEKEEKAEIVILTHKTNESSMQKAISEIKKLPILENWGSLIRIEG</sequence>
<reference evidence="16" key="1">
    <citation type="journal article" date="2020" name="mSystems">
        <title>Genome- and Community-Level Interaction Insights into Carbon Utilization and Element Cycling Functions of Hydrothermarchaeota in Hydrothermal Sediment.</title>
        <authorList>
            <person name="Zhou Z."/>
            <person name="Liu Y."/>
            <person name="Xu W."/>
            <person name="Pan J."/>
            <person name="Luo Z.H."/>
            <person name="Li M."/>
        </authorList>
    </citation>
    <scope>NUCLEOTIDE SEQUENCE [LARGE SCALE GENOMIC DNA]</scope>
    <source>
        <strain evidence="16">SpSt-751</strain>
    </source>
</reference>
<dbReference type="GO" id="GO:0004412">
    <property type="term" value="F:homoserine dehydrogenase activity"/>
    <property type="evidence" value="ECO:0007669"/>
    <property type="project" value="UniProtKB-EC"/>
</dbReference>
<evidence type="ECO:0000256" key="3">
    <source>
        <dbReference type="ARBA" id="ARBA00006753"/>
    </source>
</evidence>
<dbReference type="NCBIfam" id="NF004976">
    <property type="entry name" value="PRK06349.1"/>
    <property type="match status" value="1"/>
</dbReference>
<dbReference type="UniPathway" id="UPA00050">
    <property type="reaction ID" value="UER00063"/>
</dbReference>
<name>A0A7C3SNQ4_9BACT</name>
<organism evidence="16">
    <name type="scientific">Dictyoglomus turgidum</name>
    <dbReference type="NCBI Taxonomy" id="513050"/>
    <lineage>
        <taxon>Bacteria</taxon>
        <taxon>Pseudomonadati</taxon>
        <taxon>Dictyoglomota</taxon>
        <taxon>Dictyoglomia</taxon>
        <taxon>Dictyoglomales</taxon>
        <taxon>Dictyoglomaceae</taxon>
        <taxon>Dictyoglomus</taxon>
    </lineage>
</organism>
<dbReference type="FunFam" id="3.30.360.10:FF:000005">
    <property type="entry name" value="Homoserine dehydrogenase"/>
    <property type="match status" value="1"/>
</dbReference>
<evidence type="ECO:0000256" key="2">
    <source>
        <dbReference type="ARBA" id="ARBA00005062"/>
    </source>
</evidence>
<comment type="pathway">
    <text evidence="1 13">Amino-acid biosynthesis; L-threonine biosynthesis; L-threonine from L-aspartate: step 3/5.</text>
</comment>
<dbReference type="SUPFAM" id="SSF55021">
    <property type="entry name" value="ACT-like"/>
    <property type="match status" value="1"/>
</dbReference>
<dbReference type="FunFam" id="3.30.70.260:FF:000030">
    <property type="entry name" value="Homoserine dehydrogenase"/>
    <property type="match status" value="1"/>
</dbReference>